<feature type="region of interest" description="Disordered" evidence="1">
    <location>
        <begin position="73"/>
        <end position="96"/>
    </location>
</feature>
<gene>
    <name evidence="2" type="ORF">GWI33_017570</name>
</gene>
<proteinExistence type="predicted"/>
<protein>
    <submittedName>
        <fullName evidence="2">Uncharacterized protein</fullName>
    </submittedName>
</protein>
<dbReference type="EMBL" id="JAACXV010014229">
    <property type="protein sequence ID" value="KAF7269401.1"/>
    <property type="molecule type" value="Genomic_DNA"/>
</dbReference>
<sequence length="96" mass="10688">MMLHLTVRPMAEDPGDDRRPLAPLPPKTEPPTAARAGYAARGSDTRRRKIPNLRQHHTSCSRISISLSFRGRAWPTAPEEASRPRHAAVPADPYRS</sequence>
<reference evidence="2" key="1">
    <citation type="submission" date="2020-08" db="EMBL/GenBank/DDBJ databases">
        <title>Genome sequencing and assembly of the red palm weevil Rhynchophorus ferrugineus.</title>
        <authorList>
            <person name="Dias G.B."/>
            <person name="Bergman C.M."/>
            <person name="Manee M."/>
        </authorList>
    </citation>
    <scope>NUCLEOTIDE SEQUENCE</scope>
    <source>
        <strain evidence="2">AA-2017</strain>
        <tissue evidence="2">Whole larva</tissue>
    </source>
</reference>
<evidence type="ECO:0000256" key="1">
    <source>
        <dbReference type="SAM" id="MobiDB-lite"/>
    </source>
</evidence>
<comment type="caution">
    <text evidence="2">The sequence shown here is derived from an EMBL/GenBank/DDBJ whole genome shotgun (WGS) entry which is preliminary data.</text>
</comment>
<evidence type="ECO:0000313" key="3">
    <source>
        <dbReference type="Proteomes" id="UP000625711"/>
    </source>
</evidence>
<name>A0A834M629_RHYFE</name>
<keyword evidence="3" id="KW-1185">Reference proteome</keyword>
<dbReference type="AlphaFoldDB" id="A0A834M629"/>
<accession>A0A834M629</accession>
<dbReference type="Proteomes" id="UP000625711">
    <property type="component" value="Unassembled WGS sequence"/>
</dbReference>
<feature type="compositionally biased region" description="Basic residues" evidence="1">
    <location>
        <begin position="46"/>
        <end position="57"/>
    </location>
</feature>
<evidence type="ECO:0000313" key="2">
    <source>
        <dbReference type="EMBL" id="KAF7269401.1"/>
    </source>
</evidence>
<feature type="region of interest" description="Disordered" evidence="1">
    <location>
        <begin position="1"/>
        <end position="57"/>
    </location>
</feature>
<organism evidence="2 3">
    <name type="scientific">Rhynchophorus ferrugineus</name>
    <name type="common">Red palm weevil</name>
    <name type="synonym">Curculio ferrugineus</name>
    <dbReference type="NCBI Taxonomy" id="354439"/>
    <lineage>
        <taxon>Eukaryota</taxon>
        <taxon>Metazoa</taxon>
        <taxon>Ecdysozoa</taxon>
        <taxon>Arthropoda</taxon>
        <taxon>Hexapoda</taxon>
        <taxon>Insecta</taxon>
        <taxon>Pterygota</taxon>
        <taxon>Neoptera</taxon>
        <taxon>Endopterygota</taxon>
        <taxon>Coleoptera</taxon>
        <taxon>Polyphaga</taxon>
        <taxon>Cucujiformia</taxon>
        <taxon>Curculionidae</taxon>
        <taxon>Dryophthorinae</taxon>
        <taxon>Rhynchophorus</taxon>
    </lineage>
</organism>